<accession>A0ABY1QYA2</accession>
<sequence length="85" mass="9457">MPEPDKQDAALEAIWSNPAHWAEGTFGCYFAKEDPRLWVPRRKPGRGRTRNMANPQAGKQMLGSILFCAFLPAAVLVFTRILGNA</sequence>
<keyword evidence="3" id="KW-1185">Reference proteome</keyword>
<keyword evidence="1" id="KW-0812">Transmembrane</keyword>
<name>A0ABY1QYA2_9SPHN</name>
<keyword evidence="1" id="KW-0472">Membrane</keyword>
<dbReference type="EMBL" id="FXUI01000022">
    <property type="protein sequence ID" value="SMP82237.1"/>
    <property type="molecule type" value="Genomic_DNA"/>
</dbReference>
<gene>
    <name evidence="2" type="ORF">SAMN06296065_12215</name>
</gene>
<reference evidence="2 3" key="1">
    <citation type="submission" date="2017-05" db="EMBL/GenBank/DDBJ databases">
        <authorList>
            <person name="Varghese N."/>
            <person name="Submissions S."/>
        </authorList>
    </citation>
    <scope>NUCLEOTIDE SEQUENCE [LARGE SCALE GENOMIC DNA]</scope>
    <source>
        <strain evidence="2 3">SM16</strain>
    </source>
</reference>
<evidence type="ECO:0000313" key="3">
    <source>
        <dbReference type="Proteomes" id="UP001157910"/>
    </source>
</evidence>
<feature type="transmembrane region" description="Helical" evidence="1">
    <location>
        <begin position="61"/>
        <end position="82"/>
    </location>
</feature>
<evidence type="ECO:0000256" key="1">
    <source>
        <dbReference type="SAM" id="Phobius"/>
    </source>
</evidence>
<dbReference type="RefSeq" id="WP_283407166.1">
    <property type="nucleotide sequence ID" value="NZ_FXUI01000022.1"/>
</dbReference>
<protein>
    <recommendedName>
        <fullName evidence="4">DUF5808 domain-containing protein</fullName>
    </recommendedName>
</protein>
<keyword evidence="1" id="KW-1133">Transmembrane helix</keyword>
<proteinExistence type="predicted"/>
<comment type="caution">
    <text evidence="2">The sequence shown here is derived from an EMBL/GenBank/DDBJ whole genome shotgun (WGS) entry which is preliminary data.</text>
</comment>
<dbReference type="Proteomes" id="UP001157910">
    <property type="component" value="Unassembled WGS sequence"/>
</dbReference>
<evidence type="ECO:0000313" key="2">
    <source>
        <dbReference type="EMBL" id="SMP82237.1"/>
    </source>
</evidence>
<organism evidence="2 3">
    <name type="scientific">Novosphingobium panipatense</name>
    <dbReference type="NCBI Taxonomy" id="428991"/>
    <lineage>
        <taxon>Bacteria</taxon>
        <taxon>Pseudomonadati</taxon>
        <taxon>Pseudomonadota</taxon>
        <taxon>Alphaproteobacteria</taxon>
        <taxon>Sphingomonadales</taxon>
        <taxon>Sphingomonadaceae</taxon>
        <taxon>Novosphingobium</taxon>
    </lineage>
</organism>
<evidence type="ECO:0008006" key="4">
    <source>
        <dbReference type="Google" id="ProtNLM"/>
    </source>
</evidence>